<reference evidence="1" key="1">
    <citation type="submission" date="2011-11" db="EMBL/GenBank/DDBJ databases">
        <title>The Genome Sequence of Fusarium oxysporum PHW808.</title>
        <authorList>
            <consortium name="The Broad Institute Genome Sequencing Platform"/>
            <person name="Ma L.-J."/>
            <person name="Gale L.R."/>
            <person name="Schwartz D.C."/>
            <person name="Zhou S."/>
            <person name="Corby-Kistler H."/>
            <person name="Young S.K."/>
            <person name="Zeng Q."/>
            <person name="Gargeya S."/>
            <person name="Fitzgerald M."/>
            <person name="Haas B."/>
            <person name="Abouelleil A."/>
            <person name="Alvarado L."/>
            <person name="Arachchi H.M."/>
            <person name="Berlin A."/>
            <person name="Brown A."/>
            <person name="Chapman S.B."/>
            <person name="Chen Z."/>
            <person name="Dunbar C."/>
            <person name="Freedman E."/>
            <person name="Gearin G."/>
            <person name="Goldberg J."/>
            <person name="Griggs A."/>
            <person name="Gujja S."/>
            <person name="Heiman D."/>
            <person name="Howarth C."/>
            <person name="Larson L."/>
            <person name="Lui A."/>
            <person name="MacDonald P.J.P."/>
            <person name="Montmayeur A."/>
            <person name="Murphy C."/>
            <person name="Neiman D."/>
            <person name="Pearson M."/>
            <person name="Priest M."/>
            <person name="Roberts A."/>
            <person name="Saif S."/>
            <person name="Shea T."/>
            <person name="Shenoy N."/>
            <person name="Sisk P."/>
            <person name="Stolte C."/>
            <person name="Sykes S."/>
            <person name="Wortman J."/>
            <person name="Nusbaum C."/>
            <person name="Birren B."/>
        </authorList>
    </citation>
    <scope>NUCLEOTIDE SEQUENCE [LARGE SCALE GENOMIC DNA]</scope>
    <source>
        <strain evidence="1">54008</strain>
    </source>
</reference>
<dbReference type="AlphaFoldDB" id="X0H1X5"/>
<dbReference type="Proteomes" id="UP000030676">
    <property type="component" value="Unassembled WGS sequence"/>
</dbReference>
<sequence>MSSQAPLVTSTATATGKRFSRFRTYSKLESLWFRGFPRNSRDYQSH</sequence>
<protein>
    <submittedName>
        <fullName evidence="1">Uncharacterized protein</fullName>
    </submittedName>
</protein>
<name>X0H1X5_FUSOX</name>
<dbReference type="EMBL" id="JH658911">
    <property type="protein sequence ID" value="EXL69957.1"/>
    <property type="molecule type" value="Genomic_DNA"/>
</dbReference>
<evidence type="ECO:0000313" key="1">
    <source>
        <dbReference type="EMBL" id="EXL69957.1"/>
    </source>
</evidence>
<organism evidence="1">
    <name type="scientific">Fusarium oxysporum f. sp. conglutinans race 2 54008</name>
    <dbReference type="NCBI Taxonomy" id="1089457"/>
    <lineage>
        <taxon>Eukaryota</taxon>
        <taxon>Fungi</taxon>
        <taxon>Dikarya</taxon>
        <taxon>Ascomycota</taxon>
        <taxon>Pezizomycotina</taxon>
        <taxon>Sordariomycetes</taxon>
        <taxon>Hypocreomycetidae</taxon>
        <taxon>Hypocreales</taxon>
        <taxon>Nectriaceae</taxon>
        <taxon>Fusarium</taxon>
        <taxon>Fusarium oxysporum species complex</taxon>
    </lineage>
</organism>
<proteinExistence type="predicted"/>
<gene>
    <name evidence="1" type="ORF">FOPG_14195</name>
</gene>
<reference evidence="1" key="2">
    <citation type="submission" date="2012-05" db="EMBL/GenBank/DDBJ databases">
        <title>The Genome Annotation of Fusarium oxysporum PHW808.</title>
        <authorList>
            <consortium name="The Broad Institute Genomics Platform"/>
            <person name="Ma L.-J."/>
            <person name="Corby-Kistler H."/>
            <person name="Broz K."/>
            <person name="Gale L.R."/>
            <person name="Jonkers W."/>
            <person name="O'Donnell K."/>
            <person name="Ploetz R."/>
            <person name="Steinberg C."/>
            <person name="Schwartz D.C."/>
            <person name="VanEtten H."/>
            <person name="Zhou S."/>
            <person name="Young S.K."/>
            <person name="Zeng Q."/>
            <person name="Gargeya S."/>
            <person name="Fitzgerald M."/>
            <person name="Abouelleil A."/>
            <person name="Alvarado L."/>
            <person name="Chapman S.B."/>
            <person name="Gainer-Dewar J."/>
            <person name="Goldberg J."/>
            <person name="Griggs A."/>
            <person name="Gujja S."/>
            <person name="Hansen M."/>
            <person name="Howarth C."/>
            <person name="Imamovic A."/>
            <person name="Ireland A."/>
            <person name="Larimer J."/>
            <person name="McCowan C."/>
            <person name="Murphy C."/>
            <person name="Pearson M."/>
            <person name="Poon T.W."/>
            <person name="Priest M."/>
            <person name="Roberts A."/>
            <person name="Saif S."/>
            <person name="Shea T."/>
            <person name="Sykes S."/>
            <person name="Wortman J."/>
            <person name="Nusbaum C."/>
            <person name="Birren B."/>
        </authorList>
    </citation>
    <scope>NUCLEOTIDE SEQUENCE</scope>
    <source>
        <strain evidence="1">54008</strain>
    </source>
</reference>
<dbReference type="HOGENOM" id="CLU_3191395_0_0_1"/>
<accession>X0H1X5</accession>